<sequence length="324" mass="35513">MLPADIYWEILPHCERSELYACTLVNSQLSGIATPFLYAFIRIDDDRSGAELVRTLTTKPSYTQHVRELRCFMTWAKDFLHDAFTAVPPSGWTNLTHVAIEIGVIPFMPIADIETLHPLPALASLTLKFASDNALDEVSAYLCIQEGGVSAATPIMSLLASPHTPCHFAPALTRFAVTADAGDGLLRIASVIGQSLTMVDLSGMSFARELDMQSFSPALLASLPALAELRFSLLRDLYRFYQPCGALQARSIVLLDWYYGDDAARFYDFLSVRAARPCTVSVGVSQASEEDQLCAAFEAGGADMTLVTFVQGSSAEFEYQPWDI</sequence>
<protein>
    <recommendedName>
        <fullName evidence="3">F-box domain-containing protein</fullName>
    </recommendedName>
</protein>
<dbReference type="EMBL" id="DF849032">
    <property type="protein sequence ID" value="GAT55522.1"/>
    <property type="molecule type" value="Genomic_DNA"/>
</dbReference>
<accession>A0ABQ0LY64</accession>
<evidence type="ECO:0000313" key="2">
    <source>
        <dbReference type="Proteomes" id="UP000815677"/>
    </source>
</evidence>
<organism evidence="1 2">
    <name type="scientific">Mycena chlorophos</name>
    <name type="common">Agaric fungus</name>
    <name type="synonym">Agaricus chlorophos</name>
    <dbReference type="NCBI Taxonomy" id="658473"/>
    <lineage>
        <taxon>Eukaryota</taxon>
        <taxon>Fungi</taxon>
        <taxon>Dikarya</taxon>
        <taxon>Basidiomycota</taxon>
        <taxon>Agaricomycotina</taxon>
        <taxon>Agaricomycetes</taxon>
        <taxon>Agaricomycetidae</taxon>
        <taxon>Agaricales</taxon>
        <taxon>Marasmiineae</taxon>
        <taxon>Mycenaceae</taxon>
        <taxon>Mycena</taxon>
    </lineage>
</organism>
<proteinExistence type="predicted"/>
<evidence type="ECO:0008006" key="3">
    <source>
        <dbReference type="Google" id="ProtNLM"/>
    </source>
</evidence>
<keyword evidence="2" id="KW-1185">Reference proteome</keyword>
<reference evidence="1" key="1">
    <citation type="submission" date="2014-09" db="EMBL/GenBank/DDBJ databases">
        <title>Genome sequence of the luminous mushroom Mycena chlorophos for searching fungal bioluminescence genes.</title>
        <authorList>
            <person name="Tanaka Y."/>
            <person name="Kasuga D."/>
            <person name="Oba Y."/>
            <person name="Hase S."/>
            <person name="Sato K."/>
            <person name="Oba Y."/>
            <person name="Sakakibara Y."/>
        </authorList>
    </citation>
    <scope>NUCLEOTIDE SEQUENCE</scope>
</reference>
<evidence type="ECO:0000313" key="1">
    <source>
        <dbReference type="EMBL" id="GAT55522.1"/>
    </source>
</evidence>
<name>A0ABQ0LY64_MYCCL</name>
<gene>
    <name evidence="1" type="ORF">MCHLO_12281</name>
</gene>
<dbReference type="Proteomes" id="UP000815677">
    <property type="component" value="Unassembled WGS sequence"/>
</dbReference>